<proteinExistence type="predicted"/>
<keyword evidence="1" id="KW-0560">Oxidoreductase</keyword>
<dbReference type="Proteomes" id="UP001163223">
    <property type="component" value="Chromosome"/>
</dbReference>
<evidence type="ECO:0000313" key="1">
    <source>
        <dbReference type="EMBL" id="WAJ28625.1"/>
    </source>
</evidence>
<keyword evidence="2" id="KW-1185">Reference proteome</keyword>
<name>A0ACD4NPL2_9HYPH</name>
<dbReference type="EMBL" id="CP113520">
    <property type="protein sequence ID" value="WAJ28625.1"/>
    <property type="molecule type" value="Genomic_DNA"/>
</dbReference>
<keyword evidence="1" id="KW-0223">Dioxygenase</keyword>
<organism evidence="1 2">
    <name type="scientific">Antarcticirhabdus aurantiaca</name>
    <dbReference type="NCBI Taxonomy" id="2606717"/>
    <lineage>
        <taxon>Bacteria</taxon>
        <taxon>Pseudomonadati</taxon>
        <taxon>Pseudomonadota</taxon>
        <taxon>Alphaproteobacteria</taxon>
        <taxon>Hyphomicrobiales</taxon>
        <taxon>Aurantimonadaceae</taxon>
        <taxon>Antarcticirhabdus</taxon>
    </lineage>
</organism>
<evidence type="ECO:0000313" key="2">
    <source>
        <dbReference type="Proteomes" id="UP001163223"/>
    </source>
</evidence>
<gene>
    <name evidence="1" type="ORF">OXU80_28150</name>
</gene>
<sequence length="224" mass="24049">MSLFEAAGEPLAPRLPPGVVYRPGFFDAAAQAALLAEIRAGLTDAPFGRPEMPRTGKPFSVEMTNRGALGWVSDRSGYRYQPRHPVTGRPWPPIPDALLSLWRALAHYPHDPQACLVNLYRGNARMGLHQDRDEEDFDAPVLSVSLGDDCLFRIGGTARGGATTSLRLASGDVLVLGGESRLAFHGVDRVYPGTGTLLGEGGGRINLTLRRVTRPSAGDPAPSR</sequence>
<protein>
    <submittedName>
        <fullName evidence="1">Alpha-ketoglutarate-dependent dioxygenase AlkB</fullName>
    </submittedName>
</protein>
<accession>A0ACD4NPL2</accession>
<reference evidence="1" key="1">
    <citation type="submission" date="2022-11" db="EMBL/GenBank/DDBJ databases">
        <title>beta-Carotene-producing bacterium, Jeongeuplla avenae sp. nov., alleviates the salt stress of Arabidopsis seedlings.</title>
        <authorList>
            <person name="Jiang L."/>
            <person name="Lee J."/>
        </authorList>
    </citation>
    <scope>NUCLEOTIDE SEQUENCE</scope>
    <source>
        <strain evidence="1">DY_R2A_6</strain>
    </source>
</reference>